<keyword evidence="4 6" id="KW-0699">rRNA-binding</keyword>
<evidence type="ECO:0000256" key="4">
    <source>
        <dbReference type="HAMAP-Rule" id="MF_01343"/>
    </source>
</evidence>
<evidence type="ECO:0000313" key="7">
    <source>
        <dbReference type="EMBL" id="PJB47736.1"/>
    </source>
</evidence>
<dbReference type="FunFam" id="1.10.287.10:FF:000002">
    <property type="entry name" value="30S ribosomal protein S15"/>
    <property type="match status" value="1"/>
</dbReference>
<dbReference type="CDD" id="cd00353">
    <property type="entry name" value="Ribosomal_S15p_S13e"/>
    <property type="match status" value="1"/>
</dbReference>
<keyword evidence="2 4" id="KW-0687">Ribonucleoprotein</keyword>
<keyword evidence="4 6" id="KW-0694">RNA-binding</keyword>
<dbReference type="InterPro" id="IPR009068">
    <property type="entry name" value="uS15_NS1_RNA-bd_sf"/>
</dbReference>
<comment type="caution">
    <text evidence="7">The sequence shown here is derived from an EMBL/GenBank/DDBJ whole genome shotgun (WGS) entry which is preliminary data.</text>
</comment>
<evidence type="ECO:0000256" key="2">
    <source>
        <dbReference type="ARBA" id="ARBA00023274"/>
    </source>
</evidence>
<protein>
    <recommendedName>
        <fullName evidence="4">Small ribosomal subunit protein uS15</fullName>
    </recommendedName>
</protein>
<evidence type="ECO:0000256" key="6">
    <source>
        <dbReference type="RuleBase" id="RU004524"/>
    </source>
</evidence>
<accession>A0A2M8BV47</accession>
<reference evidence="8" key="1">
    <citation type="submission" date="2017-09" db="EMBL/GenBank/DDBJ databases">
        <title>Depth-based differentiation of microbial function through sediment-hosted aquifers and enrichment of novel symbionts in the deep terrestrial subsurface.</title>
        <authorList>
            <person name="Probst A.J."/>
            <person name="Ladd B."/>
            <person name="Jarett J.K."/>
            <person name="Geller-Mcgrath D.E."/>
            <person name="Sieber C.M.K."/>
            <person name="Emerson J.B."/>
            <person name="Anantharaman K."/>
            <person name="Thomas B.C."/>
            <person name="Malmstrom R."/>
            <person name="Stieglmeier M."/>
            <person name="Klingl A."/>
            <person name="Woyke T."/>
            <person name="Ryan C.M."/>
            <person name="Banfield J.F."/>
        </authorList>
    </citation>
    <scope>NUCLEOTIDE SEQUENCE [LARGE SCALE GENOMIC DNA]</scope>
</reference>
<dbReference type="AlphaFoldDB" id="A0A2M8BV47"/>
<dbReference type="HAMAP" id="MF_01343_B">
    <property type="entry name" value="Ribosomal_uS15_B"/>
    <property type="match status" value="1"/>
</dbReference>
<dbReference type="SMART" id="SM01387">
    <property type="entry name" value="Ribosomal_S15"/>
    <property type="match status" value="1"/>
</dbReference>
<evidence type="ECO:0000256" key="1">
    <source>
        <dbReference type="ARBA" id="ARBA00022980"/>
    </source>
</evidence>
<dbReference type="SUPFAM" id="SSF47060">
    <property type="entry name" value="S15/NS1 RNA-binding domain"/>
    <property type="match status" value="1"/>
</dbReference>
<dbReference type="EMBL" id="PFUC01000059">
    <property type="protein sequence ID" value="PJB47736.1"/>
    <property type="molecule type" value="Genomic_DNA"/>
</dbReference>
<dbReference type="GO" id="GO:0003735">
    <property type="term" value="F:structural constituent of ribosome"/>
    <property type="evidence" value="ECO:0007669"/>
    <property type="project" value="InterPro"/>
</dbReference>
<evidence type="ECO:0000256" key="5">
    <source>
        <dbReference type="RuleBase" id="RU003919"/>
    </source>
</evidence>
<evidence type="ECO:0000256" key="3">
    <source>
        <dbReference type="ARBA" id="ARBA00064542"/>
    </source>
</evidence>
<comment type="subunit">
    <text evidence="3 4">Part of the 30S ribosomal subunit. Forms a bridge to the 50S subunit in the 70S ribosome, contacting the 23S rRNA.</text>
</comment>
<dbReference type="GO" id="GO:0019843">
    <property type="term" value="F:rRNA binding"/>
    <property type="evidence" value="ECO:0007669"/>
    <property type="project" value="UniProtKB-UniRule"/>
</dbReference>
<sequence length="95" mass="10953">MALKYDTKIDIIKKFATSPKDTGSPRVQIALLTSQIEELTHHLKVHKKDNHSRRGLLKIISKRRRLLNYLSKSNPKDYLEIAKSLKITSQLRSAD</sequence>
<evidence type="ECO:0000313" key="8">
    <source>
        <dbReference type="Proteomes" id="UP000231196"/>
    </source>
</evidence>
<dbReference type="InterPro" id="IPR005290">
    <property type="entry name" value="Ribosomal_uS15_bac-type"/>
</dbReference>
<dbReference type="InterPro" id="IPR000589">
    <property type="entry name" value="Ribosomal_uS15"/>
</dbReference>
<dbReference type="GO" id="GO:0022627">
    <property type="term" value="C:cytosolic small ribosomal subunit"/>
    <property type="evidence" value="ECO:0007669"/>
    <property type="project" value="TreeGrafter"/>
</dbReference>
<dbReference type="Gene3D" id="6.10.250.3130">
    <property type="match status" value="1"/>
</dbReference>
<dbReference type="PANTHER" id="PTHR23321:SF26">
    <property type="entry name" value="SMALL RIBOSOMAL SUBUNIT PROTEIN US15M"/>
    <property type="match status" value="1"/>
</dbReference>
<dbReference type="PANTHER" id="PTHR23321">
    <property type="entry name" value="RIBOSOMAL PROTEIN S15, BACTERIAL AND ORGANELLAR"/>
    <property type="match status" value="1"/>
</dbReference>
<proteinExistence type="inferred from homology"/>
<gene>
    <name evidence="4" type="primary">rpsO</name>
    <name evidence="7" type="ORF">CO104_02860</name>
</gene>
<comment type="similarity">
    <text evidence="4 5">Belongs to the universal ribosomal protein uS15 family.</text>
</comment>
<dbReference type="NCBIfam" id="TIGR00952">
    <property type="entry name" value="S15_bact"/>
    <property type="match status" value="1"/>
</dbReference>
<comment type="function">
    <text evidence="4">Forms an intersubunit bridge (bridge B4) with the 23S rRNA of the 50S subunit in the ribosome.</text>
</comment>
<comment type="function">
    <text evidence="4 6">One of the primary rRNA binding proteins, it binds directly to 16S rRNA where it helps nucleate assembly of the platform of the 30S subunit by binding and bridging several RNA helices of the 16S rRNA.</text>
</comment>
<dbReference type="Proteomes" id="UP000231196">
    <property type="component" value="Unassembled WGS sequence"/>
</dbReference>
<dbReference type="PROSITE" id="PS00362">
    <property type="entry name" value="RIBOSOMAL_S15"/>
    <property type="match status" value="1"/>
</dbReference>
<dbReference type="Pfam" id="PF00312">
    <property type="entry name" value="Ribosomal_S15"/>
    <property type="match status" value="1"/>
</dbReference>
<keyword evidence="1 4" id="KW-0689">Ribosomal protein</keyword>
<dbReference type="GO" id="GO:0006412">
    <property type="term" value="P:translation"/>
    <property type="evidence" value="ECO:0007669"/>
    <property type="project" value="UniProtKB-UniRule"/>
</dbReference>
<name>A0A2M8BV47_9BACT</name>
<organism evidence="7 8">
    <name type="scientific">Candidatus Collierbacteria bacterium CG_4_9_14_3_um_filter_43_16</name>
    <dbReference type="NCBI Taxonomy" id="1974532"/>
    <lineage>
        <taxon>Bacteria</taxon>
        <taxon>Candidatus Collieribacteriota</taxon>
    </lineage>
</organism>
<dbReference type="Gene3D" id="1.10.287.10">
    <property type="entry name" value="S15/NS1, RNA-binding"/>
    <property type="match status" value="1"/>
</dbReference>